<dbReference type="Proteomes" id="UP001596383">
    <property type="component" value="Unassembled WGS sequence"/>
</dbReference>
<proteinExistence type="predicted"/>
<reference evidence="2 3" key="1">
    <citation type="journal article" date="2019" name="Int. J. Syst. Evol. Microbiol.">
        <title>The Global Catalogue of Microorganisms (GCM) 10K type strain sequencing project: providing services to taxonomists for standard genome sequencing and annotation.</title>
        <authorList>
            <consortium name="The Broad Institute Genomics Platform"/>
            <consortium name="The Broad Institute Genome Sequencing Center for Infectious Disease"/>
            <person name="Wu L."/>
            <person name="Ma J."/>
        </authorList>
    </citation>
    <scope>NUCLEOTIDE SEQUENCE [LARGE SCALE GENOMIC DNA]</scope>
    <source>
        <strain evidence="2 3">LMG 29247</strain>
    </source>
</reference>
<name>A0ABD5SK86_9EURY</name>
<dbReference type="EMBL" id="JBHSWV010000149">
    <property type="protein sequence ID" value="MFC6765433.1"/>
    <property type="molecule type" value="Genomic_DNA"/>
</dbReference>
<comment type="caution">
    <text evidence="2">The sequence shown here is derived from an EMBL/GenBank/DDBJ whole genome shotgun (WGS) entry which is preliminary data.</text>
</comment>
<sequence>MPDTGYCTVDDVRRAKQKSELTGELASEGNEIVVDAITAQTEWLEKKLSRHWYVSTRPDEDTHGLLPTGPKSRDDEEDIPTGGASIVGEPVTPKTWQGTYTRIKLDRRDAESITELLVRTPDGYEDWVGSSEYSGGTWPDALGDDYYLRINNGGISQLYLDTENLLDEDDEPLLESYSNAVYVTFDYGHEGIPDTVRKAVAMRACAKLLIDDESALGIPDNGQLVNPESKKQAMESAAEELLEVYR</sequence>
<keyword evidence="3" id="KW-1185">Reference proteome</keyword>
<protein>
    <submittedName>
        <fullName evidence="2">Uncharacterized protein</fullName>
    </submittedName>
</protein>
<dbReference type="AlphaFoldDB" id="A0ABD5SK86"/>
<evidence type="ECO:0000313" key="3">
    <source>
        <dbReference type="Proteomes" id="UP001596383"/>
    </source>
</evidence>
<gene>
    <name evidence="2" type="ORF">ACFQE6_10680</name>
</gene>
<evidence type="ECO:0000256" key="1">
    <source>
        <dbReference type="SAM" id="MobiDB-lite"/>
    </source>
</evidence>
<evidence type="ECO:0000313" key="2">
    <source>
        <dbReference type="EMBL" id="MFC6765433.1"/>
    </source>
</evidence>
<organism evidence="2 3">
    <name type="scientific">Natrinema soli</name>
    <dbReference type="NCBI Taxonomy" id="1930624"/>
    <lineage>
        <taxon>Archaea</taxon>
        <taxon>Methanobacteriati</taxon>
        <taxon>Methanobacteriota</taxon>
        <taxon>Stenosarchaea group</taxon>
        <taxon>Halobacteria</taxon>
        <taxon>Halobacteriales</taxon>
        <taxon>Natrialbaceae</taxon>
        <taxon>Natrinema</taxon>
    </lineage>
</organism>
<dbReference type="RefSeq" id="WP_273738454.1">
    <property type="nucleotide sequence ID" value="NZ_JAQIVI010000149.1"/>
</dbReference>
<feature type="region of interest" description="Disordered" evidence="1">
    <location>
        <begin position="58"/>
        <end position="91"/>
    </location>
</feature>
<accession>A0ABD5SK86</accession>